<organism evidence="1 2">
    <name type="scientific">Portunus trituberculatus</name>
    <name type="common">Swimming crab</name>
    <name type="synonym">Neptunus trituberculatus</name>
    <dbReference type="NCBI Taxonomy" id="210409"/>
    <lineage>
        <taxon>Eukaryota</taxon>
        <taxon>Metazoa</taxon>
        <taxon>Ecdysozoa</taxon>
        <taxon>Arthropoda</taxon>
        <taxon>Crustacea</taxon>
        <taxon>Multicrustacea</taxon>
        <taxon>Malacostraca</taxon>
        <taxon>Eumalacostraca</taxon>
        <taxon>Eucarida</taxon>
        <taxon>Decapoda</taxon>
        <taxon>Pleocyemata</taxon>
        <taxon>Brachyura</taxon>
        <taxon>Eubrachyura</taxon>
        <taxon>Portunoidea</taxon>
        <taxon>Portunidae</taxon>
        <taxon>Portuninae</taxon>
        <taxon>Portunus</taxon>
    </lineage>
</organism>
<dbReference type="Proteomes" id="UP000324222">
    <property type="component" value="Unassembled WGS sequence"/>
</dbReference>
<dbReference type="AlphaFoldDB" id="A0A5B7D795"/>
<gene>
    <name evidence="1" type="ORF">E2C01_010019</name>
</gene>
<comment type="caution">
    <text evidence="1">The sequence shown here is derived from an EMBL/GenBank/DDBJ whole genome shotgun (WGS) entry which is preliminary data.</text>
</comment>
<dbReference type="OrthoDB" id="7365796at2759"/>
<dbReference type="EMBL" id="VSRR010000564">
    <property type="protein sequence ID" value="MPC17172.1"/>
    <property type="molecule type" value="Genomic_DNA"/>
</dbReference>
<evidence type="ECO:0000313" key="1">
    <source>
        <dbReference type="EMBL" id="MPC17172.1"/>
    </source>
</evidence>
<reference evidence="1 2" key="1">
    <citation type="submission" date="2019-05" db="EMBL/GenBank/DDBJ databases">
        <title>Another draft genome of Portunus trituberculatus and its Hox gene families provides insights of decapod evolution.</title>
        <authorList>
            <person name="Jeong J.-H."/>
            <person name="Song I."/>
            <person name="Kim S."/>
            <person name="Choi T."/>
            <person name="Kim D."/>
            <person name="Ryu S."/>
            <person name="Kim W."/>
        </authorList>
    </citation>
    <scope>NUCLEOTIDE SEQUENCE [LARGE SCALE GENOMIC DNA]</scope>
    <source>
        <tissue evidence="1">Muscle</tissue>
    </source>
</reference>
<proteinExistence type="predicted"/>
<evidence type="ECO:0000313" key="2">
    <source>
        <dbReference type="Proteomes" id="UP000324222"/>
    </source>
</evidence>
<protein>
    <submittedName>
        <fullName evidence="1">Uncharacterized protein</fullName>
    </submittedName>
</protein>
<accession>A0A5B7D795</accession>
<name>A0A5B7D795_PORTR</name>
<sequence length="77" mass="8434">MFQAQEESVSLMPVNGAATGFDCLKVVQVTRPALTVACRSSLYGHCPAHPPVDAKKIFRIDDAKACLYELCFCKTIQ</sequence>
<keyword evidence="2" id="KW-1185">Reference proteome</keyword>